<dbReference type="Pfam" id="PF13649">
    <property type="entry name" value="Methyltransf_25"/>
    <property type="match status" value="1"/>
</dbReference>
<evidence type="ECO:0000259" key="3">
    <source>
        <dbReference type="Pfam" id="PF13649"/>
    </source>
</evidence>
<gene>
    <name evidence="4" type="ORF">LX15_005252</name>
</gene>
<evidence type="ECO:0000313" key="5">
    <source>
        <dbReference type="Proteomes" id="UP001205311"/>
    </source>
</evidence>
<keyword evidence="5" id="KW-1185">Reference proteome</keyword>
<feature type="domain" description="Methyltransferase" evidence="3">
    <location>
        <begin position="25"/>
        <end position="116"/>
    </location>
</feature>
<dbReference type="Gene3D" id="3.40.50.150">
    <property type="entry name" value="Vaccinia Virus protein VP39"/>
    <property type="match status" value="1"/>
</dbReference>
<dbReference type="PANTHER" id="PTHR44942">
    <property type="entry name" value="METHYLTRANSF_11 DOMAIN-CONTAINING PROTEIN"/>
    <property type="match status" value="1"/>
</dbReference>
<dbReference type="EMBL" id="JAMTCP010000043">
    <property type="protein sequence ID" value="MCP2261526.1"/>
    <property type="molecule type" value="Genomic_DNA"/>
</dbReference>
<dbReference type="CDD" id="cd02440">
    <property type="entry name" value="AdoMet_MTases"/>
    <property type="match status" value="1"/>
</dbReference>
<evidence type="ECO:0000256" key="1">
    <source>
        <dbReference type="ARBA" id="ARBA00022603"/>
    </source>
</evidence>
<name>A0ABT1I1B4_STRSD</name>
<keyword evidence="2" id="KW-0808">Transferase</keyword>
<evidence type="ECO:0000256" key="2">
    <source>
        <dbReference type="ARBA" id="ARBA00022679"/>
    </source>
</evidence>
<dbReference type="InterPro" id="IPR051052">
    <property type="entry name" value="Diverse_substrate_MTase"/>
</dbReference>
<dbReference type="InterPro" id="IPR029063">
    <property type="entry name" value="SAM-dependent_MTases_sf"/>
</dbReference>
<protein>
    <submittedName>
        <fullName evidence="4">Methyltransferase domain-containing protein</fullName>
    </submittedName>
</protein>
<proteinExistence type="predicted"/>
<organism evidence="4 5">
    <name type="scientific">Streptoalloteichus tenebrarius (strain ATCC 17920 / DSM 40477 / JCM 4838 / CBS 697.72 / NBRC 16177 / NCIMB 11028 / NRRL B-12390 / A12253. 1 / ISP 5477)</name>
    <name type="common">Streptomyces tenebrarius</name>
    <dbReference type="NCBI Taxonomy" id="1933"/>
    <lineage>
        <taxon>Bacteria</taxon>
        <taxon>Bacillati</taxon>
        <taxon>Actinomycetota</taxon>
        <taxon>Actinomycetes</taxon>
        <taxon>Pseudonocardiales</taxon>
        <taxon>Pseudonocardiaceae</taxon>
        <taxon>Streptoalloteichus</taxon>
    </lineage>
</organism>
<dbReference type="InterPro" id="IPR041698">
    <property type="entry name" value="Methyltransf_25"/>
</dbReference>
<dbReference type="GO" id="GO:0032259">
    <property type="term" value="P:methylation"/>
    <property type="evidence" value="ECO:0007669"/>
    <property type="project" value="UniProtKB-KW"/>
</dbReference>
<sequence length="204" mass="22552">MWWSINSHYHGWLLRQLPARAEHALDVGCGTGALVRELAARVERVDGVDVSARMIERAREKSRALSRVRWLLGDVLDGDLPLRPDGYDVVTAVSSLHHMPLRPAMARMAELVRPGGTLAVIGFYRRSTLSDHVVSAIALPAYAAVGAYRAAMGRGGKLENDGMPVQDPTTTLAEIRAAAAELLPGARVRRCLFHRYRLVWRRPS</sequence>
<keyword evidence="1 4" id="KW-0489">Methyltransferase</keyword>
<dbReference type="SUPFAM" id="SSF53335">
    <property type="entry name" value="S-adenosyl-L-methionine-dependent methyltransferases"/>
    <property type="match status" value="1"/>
</dbReference>
<dbReference type="GO" id="GO:0008168">
    <property type="term" value="F:methyltransferase activity"/>
    <property type="evidence" value="ECO:0007669"/>
    <property type="project" value="UniProtKB-KW"/>
</dbReference>
<accession>A0ABT1I1B4</accession>
<dbReference type="Proteomes" id="UP001205311">
    <property type="component" value="Unassembled WGS sequence"/>
</dbReference>
<dbReference type="PANTHER" id="PTHR44942:SF4">
    <property type="entry name" value="METHYLTRANSFERASE TYPE 11 DOMAIN-CONTAINING PROTEIN"/>
    <property type="match status" value="1"/>
</dbReference>
<reference evidence="4 5" key="1">
    <citation type="submission" date="2022-06" db="EMBL/GenBank/DDBJ databases">
        <title>Genomic Encyclopedia of Archaeal and Bacterial Type Strains, Phase II (KMG-II): from individual species to whole genera.</title>
        <authorList>
            <person name="Goeker M."/>
        </authorList>
    </citation>
    <scope>NUCLEOTIDE SEQUENCE [LARGE SCALE GENOMIC DNA]</scope>
    <source>
        <strain evidence="4 5">DSM 40477</strain>
    </source>
</reference>
<evidence type="ECO:0000313" key="4">
    <source>
        <dbReference type="EMBL" id="MCP2261526.1"/>
    </source>
</evidence>
<comment type="caution">
    <text evidence="4">The sequence shown here is derived from an EMBL/GenBank/DDBJ whole genome shotgun (WGS) entry which is preliminary data.</text>
</comment>